<dbReference type="EMBL" id="DAAURU010000020">
    <property type="protein sequence ID" value="HAF2608967.1"/>
    <property type="molecule type" value="Genomic_DNA"/>
</dbReference>
<gene>
    <name evidence="2" type="ORF">G8N50_004370</name>
</gene>
<dbReference type="Pfam" id="PF16363">
    <property type="entry name" value="GDP_Man_Dehyd"/>
    <property type="match status" value="1"/>
</dbReference>
<name>A0A744KEX3_SALER</name>
<dbReference type="EC" id="4.2.1.47" evidence="2"/>
<dbReference type="SUPFAM" id="SSF51735">
    <property type="entry name" value="NAD(P)-binding Rossmann-fold domains"/>
    <property type="match status" value="1"/>
</dbReference>
<dbReference type="Gene3D" id="3.90.25.10">
    <property type="entry name" value="UDP-galactose 4-epimerase, domain 1"/>
    <property type="match status" value="1"/>
</dbReference>
<proteinExistence type="predicted"/>
<dbReference type="InterPro" id="IPR016040">
    <property type="entry name" value="NAD(P)-bd_dom"/>
</dbReference>
<accession>A0A744KEX3</accession>
<comment type="caution">
    <text evidence="2">The sequence shown here is derived from an EMBL/GenBank/DDBJ whole genome shotgun (WGS) entry which is preliminary data.</text>
</comment>
<dbReference type="GO" id="GO:0008446">
    <property type="term" value="F:GDP-mannose 4,6-dehydratase activity"/>
    <property type="evidence" value="ECO:0007669"/>
    <property type="project" value="UniProtKB-EC"/>
</dbReference>
<keyword evidence="2" id="KW-0456">Lyase</keyword>
<evidence type="ECO:0000259" key="1">
    <source>
        <dbReference type="Pfam" id="PF16363"/>
    </source>
</evidence>
<dbReference type="InterPro" id="IPR036291">
    <property type="entry name" value="NAD(P)-bd_dom_sf"/>
</dbReference>
<dbReference type="AlphaFoldDB" id="A0A744KEX3"/>
<organism evidence="2">
    <name type="scientific">Salmonella enterica</name>
    <name type="common">Salmonella choleraesuis</name>
    <dbReference type="NCBI Taxonomy" id="28901"/>
    <lineage>
        <taxon>Bacteria</taxon>
        <taxon>Pseudomonadati</taxon>
        <taxon>Pseudomonadota</taxon>
        <taxon>Gammaproteobacteria</taxon>
        <taxon>Enterobacterales</taxon>
        <taxon>Enterobacteriaceae</taxon>
        <taxon>Salmonella</taxon>
    </lineage>
</organism>
<protein>
    <submittedName>
        <fullName evidence="2">GDP-mannose 4,6-dehydratase</fullName>
        <ecNumber evidence="2">4.2.1.47</ecNumber>
    </submittedName>
</protein>
<reference evidence="2" key="2">
    <citation type="submission" date="2020-02" db="EMBL/GenBank/DDBJ databases">
        <authorList>
            <consortium name="NCBI Pathogen Detection Project"/>
        </authorList>
    </citation>
    <scope>NUCLEOTIDE SEQUENCE</scope>
    <source>
        <strain evidence="2">MA.CK_07/00001464-1</strain>
    </source>
</reference>
<reference evidence="2" key="1">
    <citation type="journal article" date="2018" name="Genome Biol.">
        <title>SKESA: strategic k-mer extension for scrupulous assemblies.</title>
        <authorList>
            <person name="Souvorov A."/>
            <person name="Agarwala R."/>
            <person name="Lipman D.J."/>
        </authorList>
    </citation>
    <scope>NUCLEOTIDE SEQUENCE</scope>
    <source>
        <strain evidence="2">MA.CK_07/00001464-1</strain>
    </source>
</reference>
<feature type="non-terminal residue" evidence="2">
    <location>
        <position position="1"/>
    </location>
</feature>
<sequence>FRPAEVETLLGDPSKAHEKLGWKPEITLSEMVSEMVANDLEAAKKHSLLKSHGFNVNLSLE</sequence>
<feature type="domain" description="NAD(P)-binding" evidence="1">
    <location>
        <begin position="1"/>
        <end position="35"/>
    </location>
</feature>
<dbReference type="Gene3D" id="3.40.50.720">
    <property type="entry name" value="NAD(P)-binding Rossmann-like Domain"/>
    <property type="match status" value="1"/>
</dbReference>
<evidence type="ECO:0000313" key="2">
    <source>
        <dbReference type="EMBL" id="HAF2608967.1"/>
    </source>
</evidence>